<dbReference type="SUPFAM" id="SSF52777">
    <property type="entry name" value="CoA-dependent acyltransferases"/>
    <property type="match status" value="2"/>
</dbReference>
<keyword evidence="3" id="KW-0597">Phosphoprotein</keyword>
<dbReference type="AlphaFoldDB" id="A0A1H3DBQ4"/>
<dbReference type="GO" id="GO:0008610">
    <property type="term" value="P:lipid biosynthetic process"/>
    <property type="evidence" value="ECO:0007669"/>
    <property type="project" value="UniProtKB-ARBA"/>
</dbReference>
<dbReference type="InterPro" id="IPR036736">
    <property type="entry name" value="ACP-like_sf"/>
</dbReference>
<name>A0A1H3DBQ4_9PSEU</name>
<dbReference type="Gene3D" id="3.30.559.30">
    <property type="entry name" value="Nonribosomal peptide synthetase, condensation domain"/>
    <property type="match status" value="1"/>
</dbReference>
<organism evidence="5 6">
    <name type="scientific">Amycolatopsis xylanica</name>
    <dbReference type="NCBI Taxonomy" id="589385"/>
    <lineage>
        <taxon>Bacteria</taxon>
        <taxon>Bacillati</taxon>
        <taxon>Actinomycetota</taxon>
        <taxon>Actinomycetes</taxon>
        <taxon>Pseudonocardiales</taxon>
        <taxon>Pseudonocardiaceae</taxon>
        <taxon>Amycolatopsis</taxon>
    </lineage>
</organism>
<evidence type="ECO:0000313" key="6">
    <source>
        <dbReference type="Proteomes" id="UP000199515"/>
    </source>
</evidence>
<dbReference type="SMART" id="SM00824">
    <property type="entry name" value="PKS_TE"/>
    <property type="match status" value="1"/>
</dbReference>
<feature type="domain" description="Carrier" evidence="4">
    <location>
        <begin position="236"/>
        <end position="310"/>
    </location>
</feature>
<dbReference type="Pfam" id="PF00550">
    <property type="entry name" value="PP-binding"/>
    <property type="match status" value="1"/>
</dbReference>
<dbReference type="GO" id="GO:0003824">
    <property type="term" value="F:catalytic activity"/>
    <property type="evidence" value="ECO:0007669"/>
    <property type="project" value="InterPro"/>
</dbReference>
<dbReference type="GO" id="GO:0043041">
    <property type="term" value="P:amino acid activation for nonribosomal peptide biosynthetic process"/>
    <property type="evidence" value="ECO:0007669"/>
    <property type="project" value="TreeGrafter"/>
</dbReference>
<keyword evidence="2" id="KW-0596">Phosphopantetheine</keyword>
<dbReference type="PROSITE" id="PS00012">
    <property type="entry name" value="PHOSPHOPANTETHEINE"/>
    <property type="match status" value="1"/>
</dbReference>
<dbReference type="OrthoDB" id="4169718at2"/>
<dbReference type="InterPro" id="IPR006162">
    <property type="entry name" value="Ppantetheine_attach_site"/>
</dbReference>
<reference evidence="5 6" key="1">
    <citation type="submission" date="2016-10" db="EMBL/GenBank/DDBJ databases">
        <authorList>
            <person name="de Groot N.N."/>
        </authorList>
    </citation>
    <scope>NUCLEOTIDE SEQUENCE [LARGE SCALE GENOMIC DNA]</scope>
    <source>
        <strain evidence="5 6">CPCC 202699</strain>
    </source>
</reference>
<dbReference type="PANTHER" id="PTHR45527">
    <property type="entry name" value="NONRIBOSOMAL PEPTIDE SYNTHETASE"/>
    <property type="match status" value="1"/>
</dbReference>
<proteinExistence type="predicted"/>
<dbReference type="EMBL" id="FNON01000003">
    <property type="protein sequence ID" value="SDX63787.1"/>
    <property type="molecule type" value="Genomic_DNA"/>
</dbReference>
<dbReference type="InterPro" id="IPR020802">
    <property type="entry name" value="TesA-like"/>
</dbReference>
<dbReference type="Pfam" id="PF00668">
    <property type="entry name" value="Condensation"/>
    <property type="match status" value="1"/>
</dbReference>
<evidence type="ECO:0000256" key="3">
    <source>
        <dbReference type="ARBA" id="ARBA00022553"/>
    </source>
</evidence>
<evidence type="ECO:0000256" key="1">
    <source>
        <dbReference type="ARBA" id="ARBA00001957"/>
    </source>
</evidence>
<accession>A0A1H3DBQ4</accession>
<gene>
    <name evidence="5" type="ORF">SAMN05421504_103327</name>
</gene>
<dbReference type="GO" id="GO:0005737">
    <property type="term" value="C:cytoplasm"/>
    <property type="evidence" value="ECO:0007669"/>
    <property type="project" value="TreeGrafter"/>
</dbReference>
<evidence type="ECO:0000259" key="4">
    <source>
        <dbReference type="PROSITE" id="PS50075"/>
    </source>
</evidence>
<evidence type="ECO:0000313" key="5">
    <source>
        <dbReference type="EMBL" id="SDX63787.1"/>
    </source>
</evidence>
<comment type="cofactor">
    <cofactor evidence="1">
        <name>pantetheine 4'-phosphate</name>
        <dbReference type="ChEBI" id="CHEBI:47942"/>
    </cofactor>
</comment>
<protein>
    <submittedName>
        <fullName evidence="5">Surfactin synthase thioesterase subunit</fullName>
    </submittedName>
</protein>
<dbReference type="STRING" id="589385.SAMN05421504_103327"/>
<dbReference type="Pfam" id="PF00975">
    <property type="entry name" value="Thioesterase"/>
    <property type="match status" value="1"/>
</dbReference>
<dbReference type="PROSITE" id="PS50075">
    <property type="entry name" value="CARRIER"/>
    <property type="match status" value="1"/>
</dbReference>
<dbReference type="PANTHER" id="PTHR45527:SF1">
    <property type="entry name" value="FATTY ACID SYNTHASE"/>
    <property type="match status" value="1"/>
</dbReference>
<keyword evidence="6" id="KW-1185">Reference proteome</keyword>
<dbReference type="Gene3D" id="3.30.559.10">
    <property type="entry name" value="Chloramphenicol acetyltransferase-like domain"/>
    <property type="match status" value="1"/>
</dbReference>
<dbReference type="InterPro" id="IPR009081">
    <property type="entry name" value="PP-bd_ACP"/>
</dbReference>
<evidence type="ECO:0000256" key="2">
    <source>
        <dbReference type="ARBA" id="ARBA00022450"/>
    </source>
</evidence>
<dbReference type="SUPFAM" id="SSF47336">
    <property type="entry name" value="ACP-like"/>
    <property type="match status" value="1"/>
</dbReference>
<dbReference type="GO" id="GO:0031177">
    <property type="term" value="F:phosphopantetheine binding"/>
    <property type="evidence" value="ECO:0007669"/>
    <property type="project" value="TreeGrafter"/>
</dbReference>
<dbReference type="Gene3D" id="1.10.1200.10">
    <property type="entry name" value="ACP-like"/>
    <property type="match status" value="1"/>
</dbReference>
<dbReference type="RefSeq" id="WP_091289416.1">
    <property type="nucleotide sequence ID" value="NZ_FNON01000003.1"/>
</dbReference>
<sequence>MELLPFWRGRGDRPPVFCLPHAGGGASAYRNLAKDLKPEVDLQPVQLPGREHLAGKKLVDDVPTLVELIAKNLEPLLDKPFALMGHSMGALLAAELTAWLERNHKPGPELLIVSSYFGDFRHNRVAHLEETDDELVDEIVKLGGTAPEILQHPEMREIVLDVMRNDMRLVRNYRPTYDRLAVPILAVGGDSDPEVPLDGLAAWRLRTSARCELHVLRGGHFAALEHPRFVAEKVSSALTAPEDILLDILRTRLEDQDITLEDDFYAAGGDSVIALGVIADAKERGVKLGLRDLLTAATIGELVPLLAKAEPEEEQPEFDGLTEADRALLPQNIADAYPASSLQVGLIYLCELAGDPSLYNDLIGMRVKAPFDAAKFRSAVGALMKRHPALRSSFDLATFSTATHLIWQDAEPPVEVQIGDEKSADELVKAWRDKHLATGIDWDSAPAFRCHVVALPDSFRLTFAIHHAIIDGWSFARLLVELLTFYDAELTHEKAELPPVPADGYRKFVALERQAIESQEAAGFWKAEADVPPLLLPDRPIDAAPDPTQTRRLPLIKLDRLRTAAEEIGVPLKSLFLAVHGFALAQATGRHHDVVTGLVVNGRPELPGSDHLVGLFLNTVPLRLRTTAGTWADRAHQAWTAEQNLLAHRRFPVSEIEQALGRPAFDVSFNFTHFHSYRDLDGIKLEADSWWAYDKASFALGVDVMIDSPDLGTGIVIAYDPEFIDGKLVDAYLLALESALRSVVSPC</sequence>
<dbReference type="InterPro" id="IPR029058">
    <property type="entry name" value="AB_hydrolase_fold"/>
</dbReference>
<dbReference type="Gene3D" id="3.40.50.1820">
    <property type="entry name" value="alpha/beta hydrolase"/>
    <property type="match status" value="1"/>
</dbReference>
<dbReference type="SUPFAM" id="SSF53474">
    <property type="entry name" value="alpha/beta-Hydrolases"/>
    <property type="match status" value="1"/>
</dbReference>
<dbReference type="Proteomes" id="UP000199515">
    <property type="component" value="Unassembled WGS sequence"/>
</dbReference>
<dbReference type="InterPro" id="IPR001242">
    <property type="entry name" value="Condensation_dom"/>
</dbReference>
<dbReference type="GO" id="GO:0044550">
    <property type="term" value="P:secondary metabolite biosynthetic process"/>
    <property type="evidence" value="ECO:0007669"/>
    <property type="project" value="TreeGrafter"/>
</dbReference>
<dbReference type="InterPro" id="IPR001031">
    <property type="entry name" value="Thioesterase"/>
</dbReference>
<dbReference type="InterPro" id="IPR023213">
    <property type="entry name" value="CAT-like_dom_sf"/>
</dbReference>